<evidence type="ECO:0000256" key="9">
    <source>
        <dbReference type="ARBA" id="ARBA00022801"/>
    </source>
</evidence>
<protein>
    <recommendedName>
        <fullName evidence="5">Adenine DNA glycosylase</fullName>
        <ecNumber evidence="4">3.2.2.31</ecNumber>
    </recommendedName>
</protein>
<feature type="compositionally biased region" description="Pro residues" evidence="14">
    <location>
        <begin position="38"/>
        <end position="48"/>
    </location>
</feature>
<dbReference type="PANTHER" id="PTHR42944">
    <property type="entry name" value="ADENINE DNA GLYCOSYLASE"/>
    <property type="match status" value="1"/>
</dbReference>
<evidence type="ECO:0000313" key="17">
    <source>
        <dbReference type="Proteomes" id="UP000279236"/>
    </source>
</evidence>
<comment type="similarity">
    <text evidence="3">Belongs to the Nth/MutY family.</text>
</comment>
<keyword evidence="8" id="KW-0227">DNA damage</keyword>
<evidence type="ECO:0000256" key="7">
    <source>
        <dbReference type="ARBA" id="ARBA00022723"/>
    </source>
</evidence>
<dbReference type="InterPro" id="IPR029119">
    <property type="entry name" value="MutY_C"/>
</dbReference>
<proteinExistence type="inferred from homology"/>
<dbReference type="OrthoDB" id="10248838at2759"/>
<accession>A0A427XVJ9</accession>
<dbReference type="GeneID" id="39592292"/>
<dbReference type="SUPFAM" id="SSF55811">
    <property type="entry name" value="Nudix"/>
    <property type="match status" value="1"/>
</dbReference>
<dbReference type="InterPro" id="IPR015797">
    <property type="entry name" value="NUDIX_hydrolase-like_dom_sf"/>
</dbReference>
<keyword evidence="9" id="KW-0378">Hydrolase</keyword>
<dbReference type="Pfam" id="PF00730">
    <property type="entry name" value="HhH-GPD"/>
    <property type="match status" value="1"/>
</dbReference>
<dbReference type="Pfam" id="PF14815">
    <property type="entry name" value="NUDIX_4"/>
    <property type="match status" value="1"/>
</dbReference>
<dbReference type="EMBL" id="RSCE01000005">
    <property type="protein sequence ID" value="RSH82755.1"/>
    <property type="molecule type" value="Genomic_DNA"/>
</dbReference>
<feature type="domain" description="HhH-GPD" evidence="15">
    <location>
        <begin position="172"/>
        <end position="333"/>
    </location>
</feature>
<dbReference type="GO" id="GO:0034039">
    <property type="term" value="F:8-oxo-7,8-dihydroguanine DNA N-glycosylase activity"/>
    <property type="evidence" value="ECO:0007669"/>
    <property type="project" value="TreeGrafter"/>
</dbReference>
<gene>
    <name evidence="16" type="ORF">EHS24_007749</name>
</gene>
<dbReference type="GO" id="GO:0035485">
    <property type="term" value="F:adenine/guanine mispair binding"/>
    <property type="evidence" value="ECO:0007669"/>
    <property type="project" value="TreeGrafter"/>
</dbReference>
<dbReference type="SUPFAM" id="SSF48150">
    <property type="entry name" value="DNA-glycosylase"/>
    <property type="match status" value="1"/>
</dbReference>
<dbReference type="Gene3D" id="1.10.1670.10">
    <property type="entry name" value="Helix-hairpin-Helix base-excision DNA repair enzymes (C-terminal)"/>
    <property type="match status" value="1"/>
</dbReference>
<keyword evidence="10" id="KW-0408">Iron</keyword>
<reference evidence="16 17" key="1">
    <citation type="submission" date="2018-11" db="EMBL/GenBank/DDBJ databases">
        <title>Genome sequence of Apiotrichum porosum DSM 27194.</title>
        <authorList>
            <person name="Aliyu H."/>
            <person name="Gorte O."/>
            <person name="Ochsenreither K."/>
        </authorList>
    </citation>
    <scope>NUCLEOTIDE SEQUENCE [LARGE SCALE GENOMIC DNA]</scope>
    <source>
        <strain evidence="16 17">DSM 27194</strain>
    </source>
</reference>
<dbReference type="CDD" id="cd00056">
    <property type="entry name" value="ENDO3c"/>
    <property type="match status" value="1"/>
</dbReference>
<keyword evidence="13" id="KW-0326">Glycosidase</keyword>
<keyword evidence="11" id="KW-0411">Iron-sulfur</keyword>
<evidence type="ECO:0000256" key="10">
    <source>
        <dbReference type="ARBA" id="ARBA00023004"/>
    </source>
</evidence>
<keyword evidence="7" id="KW-0479">Metal-binding</keyword>
<evidence type="ECO:0000256" key="1">
    <source>
        <dbReference type="ARBA" id="ARBA00000843"/>
    </source>
</evidence>
<comment type="caution">
    <text evidence="16">The sequence shown here is derived from an EMBL/GenBank/DDBJ whole genome shotgun (WGS) entry which is preliminary data.</text>
</comment>
<evidence type="ECO:0000256" key="13">
    <source>
        <dbReference type="ARBA" id="ARBA00023295"/>
    </source>
</evidence>
<dbReference type="InterPro" id="IPR003265">
    <property type="entry name" value="HhH-GPD_domain"/>
</dbReference>
<comment type="cofactor">
    <cofactor evidence="2">
        <name>[4Fe-4S] cluster</name>
        <dbReference type="ChEBI" id="CHEBI:49883"/>
    </cofactor>
</comment>
<feature type="compositionally biased region" description="Low complexity" evidence="14">
    <location>
        <begin position="16"/>
        <end position="27"/>
    </location>
</feature>
<dbReference type="FunFam" id="1.10.340.30:FF:000002">
    <property type="entry name" value="Adenine DNA glycosylase"/>
    <property type="match status" value="1"/>
</dbReference>
<dbReference type="Pfam" id="PF00633">
    <property type="entry name" value="HHH"/>
    <property type="match status" value="1"/>
</dbReference>
<dbReference type="Gene3D" id="3.90.79.10">
    <property type="entry name" value="Nucleoside Triphosphate Pyrophosphohydrolase"/>
    <property type="match status" value="1"/>
</dbReference>
<dbReference type="GO" id="GO:0032357">
    <property type="term" value="F:oxidized purine DNA binding"/>
    <property type="evidence" value="ECO:0007669"/>
    <property type="project" value="TreeGrafter"/>
</dbReference>
<keyword evidence="6" id="KW-0004">4Fe-4S</keyword>
<evidence type="ECO:0000256" key="5">
    <source>
        <dbReference type="ARBA" id="ARBA00022023"/>
    </source>
</evidence>
<keyword evidence="12" id="KW-0234">DNA repair</keyword>
<evidence type="ECO:0000256" key="11">
    <source>
        <dbReference type="ARBA" id="ARBA00023014"/>
    </source>
</evidence>
<dbReference type="RefSeq" id="XP_028476987.1">
    <property type="nucleotide sequence ID" value="XM_028623094.1"/>
</dbReference>
<dbReference type="STRING" id="105984.A0A427XVJ9"/>
<evidence type="ECO:0000256" key="4">
    <source>
        <dbReference type="ARBA" id="ARBA00012045"/>
    </source>
</evidence>
<dbReference type="CDD" id="cd03431">
    <property type="entry name" value="NUDIX_DNA_Glycosylase_C-MutY"/>
    <property type="match status" value="1"/>
</dbReference>
<dbReference type="Proteomes" id="UP000279236">
    <property type="component" value="Unassembled WGS sequence"/>
</dbReference>
<name>A0A427XVJ9_9TREE</name>
<dbReference type="InterPro" id="IPR000445">
    <property type="entry name" value="HhH_motif"/>
</dbReference>
<keyword evidence="17" id="KW-1185">Reference proteome</keyword>
<dbReference type="Gene3D" id="1.10.340.30">
    <property type="entry name" value="Hypothetical protein, domain 2"/>
    <property type="match status" value="1"/>
</dbReference>
<dbReference type="InterPro" id="IPR023170">
    <property type="entry name" value="HhH_base_excis_C"/>
</dbReference>
<evidence type="ECO:0000256" key="14">
    <source>
        <dbReference type="SAM" id="MobiDB-lite"/>
    </source>
</evidence>
<dbReference type="InterPro" id="IPR044298">
    <property type="entry name" value="MIG/MutY"/>
</dbReference>
<evidence type="ECO:0000256" key="3">
    <source>
        <dbReference type="ARBA" id="ARBA00008343"/>
    </source>
</evidence>
<feature type="compositionally biased region" description="Basic residues" evidence="14">
    <location>
        <begin position="553"/>
        <end position="566"/>
    </location>
</feature>
<dbReference type="GO" id="GO:0005634">
    <property type="term" value="C:nucleus"/>
    <property type="evidence" value="ECO:0007669"/>
    <property type="project" value="TreeGrafter"/>
</dbReference>
<dbReference type="GO" id="GO:0051539">
    <property type="term" value="F:4 iron, 4 sulfur cluster binding"/>
    <property type="evidence" value="ECO:0007669"/>
    <property type="project" value="UniProtKB-KW"/>
</dbReference>
<dbReference type="PANTHER" id="PTHR42944:SF1">
    <property type="entry name" value="ADENINE DNA GLYCOSYLASE"/>
    <property type="match status" value="1"/>
</dbReference>
<comment type="catalytic activity">
    <reaction evidence="1">
        <text>Hydrolyzes free adenine bases from 7,8-dihydro-8-oxoguanine:adenine mismatched double-stranded DNA, leaving an apurinic site.</text>
        <dbReference type="EC" id="3.2.2.31"/>
    </reaction>
</comment>
<dbReference type="InterPro" id="IPR003651">
    <property type="entry name" value="Endonuclease3_FeS-loop_motif"/>
</dbReference>
<dbReference type="GO" id="GO:0046872">
    <property type="term" value="F:metal ion binding"/>
    <property type="evidence" value="ECO:0007669"/>
    <property type="project" value="UniProtKB-KW"/>
</dbReference>
<dbReference type="SMART" id="SM00478">
    <property type="entry name" value="ENDO3c"/>
    <property type="match status" value="1"/>
</dbReference>
<organism evidence="16 17">
    <name type="scientific">Apiotrichum porosum</name>
    <dbReference type="NCBI Taxonomy" id="105984"/>
    <lineage>
        <taxon>Eukaryota</taxon>
        <taxon>Fungi</taxon>
        <taxon>Dikarya</taxon>
        <taxon>Basidiomycota</taxon>
        <taxon>Agaricomycotina</taxon>
        <taxon>Tremellomycetes</taxon>
        <taxon>Trichosporonales</taxon>
        <taxon>Trichosporonaceae</taxon>
        <taxon>Apiotrichum</taxon>
    </lineage>
</organism>
<evidence type="ECO:0000256" key="2">
    <source>
        <dbReference type="ARBA" id="ARBA00001966"/>
    </source>
</evidence>
<dbReference type="SMART" id="SM00525">
    <property type="entry name" value="FES"/>
    <property type="match status" value="1"/>
</dbReference>
<evidence type="ECO:0000256" key="12">
    <source>
        <dbReference type="ARBA" id="ARBA00023204"/>
    </source>
</evidence>
<feature type="region of interest" description="Disordered" evidence="14">
    <location>
        <begin position="1"/>
        <end position="103"/>
    </location>
</feature>
<dbReference type="EC" id="3.2.2.31" evidence="4"/>
<sequence>MARPTRAAASKRRVSIVESDTSVIVISDSDDSDAFEPPASPLSSPPGSPVGESESDSEPEPEPVVVSDSDSEGSSSKPRGRGTKRKRGTAVGPKKPVKKEGGEVDIEDCVPRPHARAYHGIDDVVKLQDELLGWFETVRDERGMPWRKRYDAAASREDKAQRAYEVWVSEVMLQQTQVATVIDYWTRWIARWPTVQDLARADIEEVNAAWRGLGYYRRAKSLLDGAKTVVETKRYEGQLPSDPEALEKGIPGVGRYTAGAICSITYGVRTPIVDGNIHRVLTRLLAVHATQTAPSTIKFLWDTAAALVDALPRGLSRGVAGDWNQALMELGATVCKPVNPDCDKCPLKDGCKALKEVSASPPPPPPGAECDLCEAVPCEAGATTIPSVTVFPMRKAKKASREENEVVVVTEWRGKDDAKRWLLVKRPEKGLLAGLFEPPTTPVPLTATVDERLHSGHTHLSTLLDTPSLEPDSHTTVDAVPHIFSHINMTYHVQHLVLTSDDAAPPDTAATAARPMVWLDAQGVEAANVGTGVKKVWAAVYGKWGHFEPAKAKTGKPKPGKPKAQKPKLSEKQAAKKKATKKRAAQAKAAARKAKAQPKKPAAAVKKEKATVVVKKEKETDAVKETVAVKKENVVVKKEPGASDNDKVTRRVTRKISMPVVKLEPM</sequence>
<dbReference type="InterPro" id="IPR011257">
    <property type="entry name" value="DNA_glycosylase"/>
</dbReference>
<evidence type="ECO:0000313" key="16">
    <source>
        <dbReference type="EMBL" id="RSH82755.1"/>
    </source>
</evidence>
<feature type="compositionally biased region" description="Basic residues" evidence="14">
    <location>
        <begin position="78"/>
        <end position="88"/>
    </location>
</feature>
<evidence type="ECO:0000259" key="15">
    <source>
        <dbReference type="SMART" id="SM00478"/>
    </source>
</evidence>
<dbReference type="GO" id="GO:0000701">
    <property type="term" value="F:purine-specific mismatch base pair DNA N-glycosylase activity"/>
    <property type="evidence" value="ECO:0007669"/>
    <property type="project" value="UniProtKB-EC"/>
</dbReference>
<dbReference type="GO" id="GO:0006285">
    <property type="term" value="P:base-excision repair, AP site formation"/>
    <property type="evidence" value="ECO:0007669"/>
    <property type="project" value="UniProtKB-ARBA"/>
</dbReference>
<evidence type="ECO:0000256" key="8">
    <source>
        <dbReference type="ARBA" id="ARBA00022763"/>
    </source>
</evidence>
<evidence type="ECO:0000256" key="6">
    <source>
        <dbReference type="ARBA" id="ARBA00022485"/>
    </source>
</evidence>
<feature type="compositionally biased region" description="Basic residues" evidence="14">
    <location>
        <begin position="575"/>
        <end position="598"/>
    </location>
</feature>
<dbReference type="GO" id="GO:0006298">
    <property type="term" value="P:mismatch repair"/>
    <property type="evidence" value="ECO:0007669"/>
    <property type="project" value="TreeGrafter"/>
</dbReference>
<dbReference type="AlphaFoldDB" id="A0A427XVJ9"/>
<feature type="region of interest" description="Disordered" evidence="14">
    <location>
        <begin position="549"/>
        <end position="612"/>
    </location>
</feature>
<feature type="compositionally biased region" description="Low complexity" evidence="14">
    <location>
        <begin position="63"/>
        <end position="77"/>
    </location>
</feature>